<evidence type="ECO:0000313" key="3">
    <source>
        <dbReference type="Proteomes" id="UP000703269"/>
    </source>
</evidence>
<comment type="caution">
    <text evidence="2">The sequence shown here is derived from an EMBL/GenBank/DDBJ whole genome shotgun (WGS) entry which is preliminary data.</text>
</comment>
<feature type="region of interest" description="Disordered" evidence="1">
    <location>
        <begin position="1"/>
        <end position="24"/>
    </location>
</feature>
<dbReference type="EMBL" id="BPQB01000008">
    <property type="protein sequence ID" value="GJE88211.1"/>
    <property type="molecule type" value="Genomic_DNA"/>
</dbReference>
<evidence type="ECO:0000256" key="1">
    <source>
        <dbReference type="SAM" id="MobiDB-lite"/>
    </source>
</evidence>
<accession>A0A9P3LAB3</accession>
<proteinExistence type="predicted"/>
<evidence type="ECO:0008006" key="4">
    <source>
        <dbReference type="Google" id="ProtNLM"/>
    </source>
</evidence>
<gene>
    <name evidence="2" type="ORF">PsYK624_042940</name>
</gene>
<keyword evidence="3" id="KW-1185">Reference proteome</keyword>
<dbReference type="AlphaFoldDB" id="A0A9P3LAB3"/>
<evidence type="ECO:0000313" key="2">
    <source>
        <dbReference type="EMBL" id="GJE88211.1"/>
    </source>
</evidence>
<protein>
    <recommendedName>
        <fullName evidence="4">BTB domain-containing protein</fullName>
    </recommendedName>
</protein>
<dbReference type="Proteomes" id="UP000703269">
    <property type="component" value="Unassembled WGS sequence"/>
</dbReference>
<reference evidence="2 3" key="1">
    <citation type="submission" date="2021-08" db="EMBL/GenBank/DDBJ databases">
        <title>Draft Genome Sequence of Phanerochaete sordida strain YK-624.</title>
        <authorList>
            <person name="Mori T."/>
            <person name="Dohra H."/>
            <person name="Suzuki T."/>
            <person name="Kawagishi H."/>
            <person name="Hirai H."/>
        </authorList>
    </citation>
    <scope>NUCLEOTIDE SEQUENCE [LARGE SCALE GENOMIC DNA]</scope>
    <source>
        <strain evidence="2 3">YK-624</strain>
    </source>
</reference>
<name>A0A9P3LAB3_9APHY</name>
<sequence>MPLSPQTGPSRPKRQRTDDSDLGVASTRSVVRDEKIWYDDGNIVVCAVSIGNGEGLLYGCRCHASVLAELSPVLKARLALPSAEDDMLDGARCIDLDDAWEDVRDTLRLLYGRISIAFERRHHETIGLIAGSLRLAAKYEMDEILLQLAPLLERDWPIEYAEWERSEAELKRRDEEQKNAAERDGLPFVQNVQQDPAAVLQVAQQARIRSVLPAVFYELCRRDIGGGTKERPLNTALLSRDDFQRITIGRERLAAATQKHLVERILHHLSRSHVPLLDGEQCTKAGAGDSERNRSACIQPLHEWWGELYVRNAPYISHKDPLGAVDRVCQFLLVREGAGGHVVHVRVCEVCRGALARLMRSQAQKLWDELPKVFDLNTLLI</sequence>
<dbReference type="OrthoDB" id="3218112at2759"/>
<organism evidence="2 3">
    <name type="scientific">Phanerochaete sordida</name>
    <dbReference type="NCBI Taxonomy" id="48140"/>
    <lineage>
        <taxon>Eukaryota</taxon>
        <taxon>Fungi</taxon>
        <taxon>Dikarya</taxon>
        <taxon>Basidiomycota</taxon>
        <taxon>Agaricomycotina</taxon>
        <taxon>Agaricomycetes</taxon>
        <taxon>Polyporales</taxon>
        <taxon>Phanerochaetaceae</taxon>
        <taxon>Phanerochaete</taxon>
    </lineage>
</organism>